<dbReference type="OrthoDB" id="15218at2"/>
<keyword evidence="10 12" id="KW-0472">Membrane</keyword>
<feature type="transmembrane region" description="Helical" evidence="12">
    <location>
        <begin position="234"/>
        <end position="258"/>
    </location>
</feature>
<keyword evidence="7" id="KW-0862">Zinc</keyword>
<dbReference type="InterPro" id="IPR001915">
    <property type="entry name" value="Peptidase_M48"/>
</dbReference>
<evidence type="ECO:0000259" key="13">
    <source>
        <dbReference type="Pfam" id="PF01435"/>
    </source>
</evidence>
<dbReference type="GO" id="GO:0006508">
    <property type="term" value="P:proteolysis"/>
    <property type="evidence" value="ECO:0007669"/>
    <property type="project" value="UniProtKB-KW"/>
</dbReference>
<dbReference type="PANTHER" id="PTHR43221">
    <property type="entry name" value="PROTEASE HTPX"/>
    <property type="match status" value="1"/>
</dbReference>
<dbReference type="GO" id="GO:0046872">
    <property type="term" value="F:metal ion binding"/>
    <property type="evidence" value="ECO:0007669"/>
    <property type="project" value="UniProtKB-KW"/>
</dbReference>
<dbReference type="AlphaFoldDB" id="A0A7M3MJE7"/>
<evidence type="ECO:0000256" key="12">
    <source>
        <dbReference type="SAM" id="Phobius"/>
    </source>
</evidence>
<evidence type="ECO:0000256" key="6">
    <source>
        <dbReference type="ARBA" id="ARBA00022801"/>
    </source>
</evidence>
<name>A0A7M3MJE7_9BACT</name>
<dbReference type="Pfam" id="PF01435">
    <property type="entry name" value="Peptidase_M48"/>
    <property type="match status" value="1"/>
</dbReference>
<keyword evidence="9" id="KW-0482">Metalloprotease</keyword>
<comment type="cofactor">
    <cofactor evidence="1">
        <name>Zn(2+)</name>
        <dbReference type="ChEBI" id="CHEBI:29105"/>
    </cofactor>
</comment>
<dbReference type="RefSeq" id="WP_144301807.1">
    <property type="nucleotide sequence ID" value="NZ_QMIE01000002.1"/>
</dbReference>
<keyword evidence="6" id="KW-0378">Hydrolase</keyword>
<feature type="domain" description="Peptidase M48" evidence="13">
    <location>
        <begin position="117"/>
        <end position="339"/>
    </location>
</feature>
<evidence type="ECO:0000256" key="7">
    <source>
        <dbReference type="ARBA" id="ARBA00022833"/>
    </source>
</evidence>
<dbReference type="Gene3D" id="3.30.2010.10">
    <property type="entry name" value="Metalloproteases ('zincins'), catalytic domain"/>
    <property type="match status" value="1"/>
</dbReference>
<gene>
    <name evidence="14" type="ORF">DPQ33_03575</name>
</gene>
<evidence type="ECO:0000256" key="1">
    <source>
        <dbReference type="ARBA" id="ARBA00001947"/>
    </source>
</evidence>
<dbReference type="GO" id="GO:0004222">
    <property type="term" value="F:metalloendopeptidase activity"/>
    <property type="evidence" value="ECO:0007669"/>
    <property type="project" value="InterPro"/>
</dbReference>
<evidence type="ECO:0000256" key="11">
    <source>
        <dbReference type="SAM" id="MobiDB-lite"/>
    </source>
</evidence>
<keyword evidence="5" id="KW-0479">Metal-binding</keyword>
<keyword evidence="3" id="KW-0645">Protease</keyword>
<evidence type="ECO:0000256" key="4">
    <source>
        <dbReference type="ARBA" id="ARBA00022692"/>
    </source>
</evidence>
<evidence type="ECO:0000313" key="15">
    <source>
        <dbReference type="Proteomes" id="UP000448292"/>
    </source>
</evidence>
<reference evidence="14 15" key="1">
    <citation type="submission" date="2018-06" db="EMBL/GenBank/DDBJ databases">
        <title>Complete genome of Desulfovibrio indonesiensis P37SLT.</title>
        <authorList>
            <person name="Crispim J.S."/>
            <person name="Vidigal P.M.P."/>
            <person name="Silva L.C.F."/>
            <person name="Laguardia C.N."/>
            <person name="Araujo L.C."/>
            <person name="Dias R.S."/>
            <person name="Sousa M.P."/>
            <person name="Paula S.O."/>
            <person name="Silva C."/>
        </authorList>
    </citation>
    <scope>NUCLEOTIDE SEQUENCE [LARGE SCALE GENOMIC DNA]</scope>
    <source>
        <strain evidence="14 15">P37SLT</strain>
    </source>
</reference>
<evidence type="ECO:0000256" key="9">
    <source>
        <dbReference type="ARBA" id="ARBA00023049"/>
    </source>
</evidence>
<accession>A0A7M3MJE7</accession>
<dbReference type="Proteomes" id="UP000448292">
    <property type="component" value="Unassembled WGS sequence"/>
</dbReference>
<feature type="transmembrane region" description="Helical" evidence="12">
    <location>
        <begin position="66"/>
        <end position="84"/>
    </location>
</feature>
<feature type="region of interest" description="Disordered" evidence="11">
    <location>
        <begin position="374"/>
        <end position="397"/>
    </location>
</feature>
<proteinExistence type="predicted"/>
<feature type="transmembrane region" description="Helical" evidence="12">
    <location>
        <begin position="21"/>
        <end position="46"/>
    </location>
</feature>
<sequence length="676" mass="73739">MSKAMDFFARQEQARRNTGSLVFYFVIAGFGIVAMVCLIVAAAIAIISGFLPNDGQYWIVRDFNKIMAVTAFVTGTVTLGLSLARINELRRGGGDSLASMLGGTLIPVDTTDPTYRKILNVTEETAIAAGIPSPPVYILGHEEGINAFAAGYRPQTAVIGVTKGAAELLDRDELQGVIAHELSHVLYGDMRLNIRLIGLIHGVTVMGVFGRRIFLRSLGYGGLVSRRVRDGRSFFPGVLGGLALMVVGAAGTFIGSLLKASICRQREYLADASAVQFTRNPSAIIGALKKMGGWSIGSQLESSRAEEASHLFIGQARSTIFRRLFATHPTLEQRIRRLDPAWDGAFPVVDEETRRSLAMASRREVPGLLALGAHVQPQADSSETGERCGGDGSEPEAVSREVGSLEAACLDYARTLMASLPPWLLQTTRNPEHARSLVFALLLSSDDAVRARQLDGLLLLTDIRCHDQVVEFFEAGDIHVPALRQLLLDMAVPALRRMPRETYAVFKEAVTMLINADRRVDLTEWMIHRVLIRRIAPFFDANRDVPMKVVGFAPVIRYVEVLLSCLAHLGRRIEDPDKRRAATQHSFDKGLELLDISGIQLLPHEDCTLVALDSALNKLELLTPPWKKQLLEASAAVIMADGIVAVRQGIVLRGVAEGLDLPMPPLLPGQTVHTTI</sequence>
<keyword evidence="15" id="KW-1185">Reference proteome</keyword>
<evidence type="ECO:0000256" key="5">
    <source>
        <dbReference type="ARBA" id="ARBA00022723"/>
    </source>
</evidence>
<protein>
    <recommendedName>
        <fullName evidence="13">Peptidase M48 domain-containing protein</fullName>
    </recommendedName>
</protein>
<evidence type="ECO:0000256" key="10">
    <source>
        <dbReference type="ARBA" id="ARBA00023136"/>
    </source>
</evidence>
<dbReference type="InterPro" id="IPR050083">
    <property type="entry name" value="HtpX_protease"/>
</dbReference>
<dbReference type="CDD" id="cd07340">
    <property type="entry name" value="M48B_Htpx_like"/>
    <property type="match status" value="1"/>
</dbReference>
<evidence type="ECO:0000313" key="14">
    <source>
        <dbReference type="EMBL" id="TVM19451.1"/>
    </source>
</evidence>
<keyword evidence="2" id="KW-1003">Cell membrane</keyword>
<evidence type="ECO:0000256" key="3">
    <source>
        <dbReference type="ARBA" id="ARBA00022670"/>
    </source>
</evidence>
<dbReference type="PANTHER" id="PTHR43221:SF2">
    <property type="entry name" value="PROTEASE HTPX HOMOLOG"/>
    <property type="match status" value="1"/>
</dbReference>
<dbReference type="EMBL" id="QMIE01000002">
    <property type="protein sequence ID" value="TVM19451.1"/>
    <property type="molecule type" value="Genomic_DNA"/>
</dbReference>
<evidence type="ECO:0000256" key="8">
    <source>
        <dbReference type="ARBA" id="ARBA00022989"/>
    </source>
</evidence>
<comment type="caution">
    <text evidence="14">The sequence shown here is derived from an EMBL/GenBank/DDBJ whole genome shotgun (WGS) entry which is preliminary data.</text>
</comment>
<keyword evidence="4 12" id="KW-0812">Transmembrane</keyword>
<organism evidence="14 15">
    <name type="scientific">Oceanidesulfovibrio indonesiensis</name>
    <dbReference type="NCBI Taxonomy" id="54767"/>
    <lineage>
        <taxon>Bacteria</taxon>
        <taxon>Pseudomonadati</taxon>
        <taxon>Thermodesulfobacteriota</taxon>
        <taxon>Desulfovibrionia</taxon>
        <taxon>Desulfovibrionales</taxon>
        <taxon>Desulfovibrionaceae</taxon>
        <taxon>Oceanidesulfovibrio</taxon>
    </lineage>
</organism>
<evidence type="ECO:0000256" key="2">
    <source>
        <dbReference type="ARBA" id="ARBA00022475"/>
    </source>
</evidence>
<keyword evidence="8 12" id="KW-1133">Transmembrane helix</keyword>